<feature type="non-terminal residue" evidence="2">
    <location>
        <position position="66"/>
    </location>
</feature>
<evidence type="ECO:0000313" key="2">
    <source>
        <dbReference type="EMBL" id="ETK72879.1"/>
    </source>
</evidence>
<evidence type="ECO:0000256" key="1">
    <source>
        <dbReference type="SAM" id="MobiDB-lite"/>
    </source>
</evidence>
<feature type="compositionally biased region" description="Basic and acidic residues" evidence="1">
    <location>
        <begin position="1"/>
        <end position="11"/>
    </location>
</feature>
<dbReference type="AlphaFoldDB" id="W2FQE2"/>
<dbReference type="Proteomes" id="UP000053236">
    <property type="component" value="Unassembled WGS sequence"/>
</dbReference>
<name>W2FQE2_PHYNI</name>
<feature type="region of interest" description="Disordered" evidence="1">
    <location>
        <begin position="1"/>
        <end position="66"/>
    </location>
</feature>
<reference evidence="2" key="1">
    <citation type="submission" date="2013-11" db="EMBL/GenBank/DDBJ databases">
        <title>The Genome Sequence of Phytophthora parasitica CJ02B3.</title>
        <authorList>
            <consortium name="The Broad Institute Genomics Platform"/>
            <person name="Russ C."/>
            <person name="Tyler B."/>
            <person name="Panabieres F."/>
            <person name="Shan W."/>
            <person name="Tripathy S."/>
            <person name="Grunwald N."/>
            <person name="Machado M."/>
            <person name="Johnson C.S."/>
            <person name="Arredondo F."/>
            <person name="Hong C."/>
            <person name="Coffey M."/>
            <person name="Young S.K."/>
            <person name="Zeng Q."/>
            <person name="Gargeya S."/>
            <person name="Fitzgerald M."/>
            <person name="Abouelleil A."/>
            <person name="Alvarado L."/>
            <person name="Chapman S.B."/>
            <person name="Gainer-Dewar J."/>
            <person name="Goldberg J."/>
            <person name="Griggs A."/>
            <person name="Gujja S."/>
            <person name="Hansen M."/>
            <person name="Howarth C."/>
            <person name="Imamovic A."/>
            <person name="Ireland A."/>
            <person name="Larimer J."/>
            <person name="McCowan C."/>
            <person name="Murphy C."/>
            <person name="Pearson M."/>
            <person name="Poon T.W."/>
            <person name="Priest M."/>
            <person name="Roberts A."/>
            <person name="Saif S."/>
            <person name="Shea T."/>
            <person name="Sykes S."/>
            <person name="Wortman J."/>
            <person name="Nusbaum C."/>
            <person name="Birren B."/>
        </authorList>
    </citation>
    <scope>NUCLEOTIDE SEQUENCE [LARGE SCALE GENOMIC DNA]</scope>
    <source>
        <strain evidence="2">CJ02B3</strain>
    </source>
</reference>
<accession>W2FQE2</accession>
<gene>
    <name evidence="2" type="ORF">L915_20114</name>
</gene>
<sequence>MRKSPSNEELARSMMSPSQTPSLELAQRTLASPPTPLTPLTPSLQLAQDAVATTASPPIPTASAHS</sequence>
<proteinExistence type="predicted"/>
<protein>
    <submittedName>
        <fullName evidence="2">Uncharacterized protein</fullName>
    </submittedName>
</protein>
<organism evidence="2">
    <name type="scientific">Phytophthora nicotianae</name>
    <name type="common">Potato buckeye rot agent</name>
    <name type="synonym">Phytophthora parasitica</name>
    <dbReference type="NCBI Taxonomy" id="4792"/>
    <lineage>
        <taxon>Eukaryota</taxon>
        <taxon>Sar</taxon>
        <taxon>Stramenopiles</taxon>
        <taxon>Oomycota</taxon>
        <taxon>Peronosporomycetes</taxon>
        <taxon>Peronosporales</taxon>
        <taxon>Peronosporaceae</taxon>
        <taxon>Phytophthora</taxon>
    </lineage>
</organism>
<dbReference type="EMBL" id="KI689476">
    <property type="protein sequence ID" value="ETK72879.1"/>
    <property type="molecule type" value="Genomic_DNA"/>
</dbReference>